<comment type="caution">
    <text evidence="1">The sequence shown here is derived from an EMBL/GenBank/DDBJ whole genome shotgun (WGS) entry which is preliminary data.</text>
</comment>
<organism evidence="1 2">
    <name type="scientific">Pleurodeles waltl</name>
    <name type="common">Iberian ribbed newt</name>
    <dbReference type="NCBI Taxonomy" id="8319"/>
    <lineage>
        <taxon>Eukaryota</taxon>
        <taxon>Metazoa</taxon>
        <taxon>Chordata</taxon>
        <taxon>Craniata</taxon>
        <taxon>Vertebrata</taxon>
        <taxon>Euteleostomi</taxon>
        <taxon>Amphibia</taxon>
        <taxon>Batrachia</taxon>
        <taxon>Caudata</taxon>
        <taxon>Salamandroidea</taxon>
        <taxon>Salamandridae</taxon>
        <taxon>Pleurodelinae</taxon>
        <taxon>Pleurodeles</taxon>
    </lineage>
</organism>
<proteinExistence type="predicted"/>
<accession>A0AAV7VI87</accession>
<name>A0AAV7VI87_PLEWA</name>
<evidence type="ECO:0000313" key="2">
    <source>
        <dbReference type="Proteomes" id="UP001066276"/>
    </source>
</evidence>
<keyword evidence="2" id="KW-1185">Reference proteome</keyword>
<dbReference type="Proteomes" id="UP001066276">
    <property type="component" value="Chromosome 2_1"/>
</dbReference>
<dbReference type="AlphaFoldDB" id="A0AAV7VI87"/>
<gene>
    <name evidence="1" type="ORF">NDU88_004838</name>
</gene>
<sequence>MSHLAPAQDLAFVGVRLRTDSNLMTVPDKRVPKTQNHILNFMGSDLLTGTDWLKVQGDLVMTIVPWTRWYLNASQTHSKPLVTHKAKSEACHTYDQPHEELLWWMSTSNILKDIPLKSEDPVITTTDASASG</sequence>
<protein>
    <submittedName>
        <fullName evidence="1">Uncharacterized protein</fullName>
    </submittedName>
</protein>
<evidence type="ECO:0000313" key="1">
    <source>
        <dbReference type="EMBL" id="KAJ1201022.1"/>
    </source>
</evidence>
<reference evidence="1" key="1">
    <citation type="journal article" date="2022" name="bioRxiv">
        <title>Sequencing and chromosome-scale assembly of the giantPleurodeles waltlgenome.</title>
        <authorList>
            <person name="Brown T."/>
            <person name="Elewa A."/>
            <person name="Iarovenko S."/>
            <person name="Subramanian E."/>
            <person name="Araus A.J."/>
            <person name="Petzold A."/>
            <person name="Susuki M."/>
            <person name="Suzuki K.-i.T."/>
            <person name="Hayashi T."/>
            <person name="Toyoda A."/>
            <person name="Oliveira C."/>
            <person name="Osipova E."/>
            <person name="Leigh N.D."/>
            <person name="Simon A."/>
            <person name="Yun M.H."/>
        </authorList>
    </citation>
    <scope>NUCLEOTIDE SEQUENCE</scope>
    <source>
        <strain evidence="1">20211129_DDA</strain>
        <tissue evidence="1">Liver</tissue>
    </source>
</reference>
<dbReference type="EMBL" id="JANPWB010000003">
    <property type="protein sequence ID" value="KAJ1201022.1"/>
    <property type="molecule type" value="Genomic_DNA"/>
</dbReference>